<dbReference type="EMBL" id="CAVNYO010000178">
    <property type="protein sequence ID" value="CAK5271854.1"/>
    <property type="molecule type" value="Genomic_DNA"/>
</dbReference>
<name>A0AAD2K0G8_9AGAR</name>
<evidence type="ECO:0000313" key="3">
    <source>
        <dbReference type="Proteomes" id="UP001295794"/>
    </source>
</evidence>
<dbReference type="Proteomes" id="UP001295794">
    <property type="component" value="Unassembled WGS sequence"/>
</dbReference>
<feature type="chain" id="PRO_5041934927" evidence="1">
    <location>
        <begin position="18"/>
        <end position="109"/>
    </location>
</feature>
<evidence type="ECO:0000256" key="1">
    <source>
        <dbReference type="SAM" id="SignalP"/>
    </source>
</evidence>
<proteinExistence type="predicted"/>
<evidence type="ECO:0000313" key="2">
    <source>
        <dbReference type="EMBL" id="CAK5271854.1"/>
    </source>
</evidence>
<sequence>MSWLLMALQILTSSARGRCTPSPADWIAGGHNLNTRSTSLSNLSWQAGMQIKTRQIQSMNSKLLSSEHYYGLLHTWEIGTCKMAAGLKFSMVRPNKTLTADWGWENPPR</sequence>
<dbReference type="AlphaFoldDB" id="A0AAD2K0G8"/>
<feature type="non-terminal residue" evidence="2">
    <location>
        <position position="109"/>
    </location>
</feature>
<organism evidence="2 3">
    <name type="scientific">Mycena citricolor</name>
    <dbReference type="NCBI Taxonomy" id="2018698"/>
    <lineage>
        <taxon>Eukaryota</taxon>
        <taxon>Fungi</taxon>
        <taxon>Dikarya</taxon>
        <taxon>Basidiomycota</taxon>
        <taxon>Agaricomycotina</taxon>
        <taxon>Agaricomycetes</taxon>
        <taxon>Agaricomycetidae</taxon>
        <taxon>Agaricales</taxon>
        <taxon>Marasmiineae</taxon>
        <taxon>Mycenaceae</taxon>
        <taxon>Mycena</taxon>
    </lineage>
</organism>
<feature type="signal peptide" evidence="1">
    <location>
        <begin position="1"/>
        <end position="17"/>
    </location>
</feature>
<reference evidence="2" key="1">
    <citation type="submission" date="2023-11" db="EMBL/GenBank/DDBJ databases">
        <authorList>
            <person name="De Vega J J."/>
            <person name="De Vega J J."/>
        </authorList>
    </citation>
    <scope>NUCLEOTIDE SEQUENCE</scope>
</reference>
<comment type="caution">
    <text evidence="2">The sequence shown here is derived from an EMBL/GenBank/DDBJ whole genome shotgun (WGS) entry which is preliminary data.</text>
</comment>
<protein>
    <submittedName>
        <fullName evidence="2">Uncharacterized protein</fullName>
    </submittedName>
</protein>
<keyword evidence="3" id="KW-1185">Reference proteome</keyword>
<keyword evidence="1" id="KW-0732">Signal</keyword>
<gene>
    <name evidence="2" type="ORF">MYCIT1_LOCUS17219</name>
</gene>
<accession>A0AAD2K0G8</accession>